<comment type="subcellular location">
    <subcellularLocation>
        <location evidence="1">Membrane</location>
        <topology evidence="1">Multi-pass membrane protein</topology>
    </subcellularLocation>
</comment>
<comment type="similarity">
    <text evidence="2">Belongs to the TatC family.</text>
</comment>
<evidence type="ECO:0000256" key="5">
    <source>
        <dbReference type="ARBA" id="ARBA00023136"/>
    </source>
</evidence>
<feature type="transmembrane region" description="Helical" evidence="6">
    <location>
        <begin position="14"/>
        <end position="33"/>
    </location>
</feature>
<dbReference type="PANTHER" id="PTHR30371">
    <property type="entry name" value="SEC-INDEPENDENT PROTEIN TRANSLOCASE PROTEIN TATC"/>
    <property type="match status" value="1"/>
</dbReference>
<feature type="transmembrane region" description="Helical" evidence="6">
    <location>
        <begin position="186"/>
        <end position="204"/>
    </location>
</feature>
<dbReference type="GO" id="GO:0065002">
    <property type="term" value="P:intracellular protein transmembrane transport"/>
    <property type="evidence" value="ECO:0007669"/>
    <property type="project" value="TreeGrafter"/>
</dbReference>
<evidence type="ECO:0000313" key="7">
    <source>
        <dbReference type="EMBL" id="ANS57852.1"/>
    </source>
</evidence>
<evidence type="ECO:0000256" key="3">
    <source>
        <dbReference type="ARBA" id="ARBA00022692"/>
    </source>
</evidence>
<dbReference type="EMBL" id="KU164874">
    <property type="protein sequence ID" value="ANS57852.1"/>
    <property type="molecule type" value="Genomic_DNA"/>
</dbReference>
<dbReference type="PANTHER" id="PTHR30371:SF0">
    <property type="entry name" value="SEC-INDEPENDENT PROTEIN TRANSLOCASE PROTEIN TATC, CHLOROPLASTIC-RELATED"/>
    <property type="match status" value="1"/>
</dbReference>
<dbReference type="AlphaFoldDB" id="A0A1I9LW82"/>
<keyword evidence="5 6" id="KW-0472">Membrane</keyword>
<feature type="transmembrane region" description="Helical" evidence="6">
    <location>
        <begin position="210"/>
        <end position="230"/>
    </location>
</feature>
<feature type="transmembrane region" description="Helical" evidence="6">
    <location>
        <begin position="99"/>
        <end position="126"/>
    </location>
</feature>
<dbReference type="GO" id="GO:0043953">
    <property type="term" value="P:protein transport by the Tat complex"/>
    <property type="evidence" value="ECO:0007669"/>
    <property type="project" value="TreeGrafter"/>
</dbReference>
<proteinExistence type="inferred from homology"/>
<feature type="transmembrane region" description="Helical" evidence="6">
    <location>
        <begin position="69"/>
        <end position="87"/>
    </location>
</feature>
<accession>A0A1I9LW82</accession>
<dbReference type="InterPro" id="IPR002033">
    <property type="entry name" value="TatC"/>
</dbReference>
<reference evidence="7" key="1">
    <citation type="submission" date="2015-11" db="EMBL/GenBank/DDBJ databases">
        <title>Complete mitochondrial and plastid genomes of the freshwater brown alga Pleurocladia lacustris A. Braun and its phylogenetic placement in the Phaeophyceae.</title>
        <authorList>
            <person name="Wang X."/>
            <person name="Wehr J.D."/>
            <person name="Karol K.G."/>
        </authorList>
    </citation>
    <scope>NUCLEOTIDE SEQUENCE</scope>
    <source>
        <strain evidence="7">SAG 25.93</strain>
    </source>
</reference>
<evidence type="ECO:0000256" key="4">
    <source>
        <dbReference type="ARBA" id="ARBA00022989"/>
    </source>
</evidence>
<keyword evidence="7" id="KW-0496">Mitochondrion</keyword>
<evidence type="ECO:0000256" key="6">
    <source>
        <dbReference type="SAM" id="Phobius"/>
    </source>
</evidence>
<sequence length="281" mass="33141">MQKLRLSIYYIQEINYRLAYTALGTLLIFITTYKYKQGLIFLILPQGLSHFVSAGLTEIFFTYVEISTLISLNLSIILIILQTYFFLRPGLYKYETKIIFNLFTGAICFYISLYILIFPIIIKILWEVFTTYSQNFTPIHLTFEPKLNEYLNHIQQINKILVCSFPCILGLSLFQKYTNKNLLIKYRSIAYILFFFLAAFITPPDLLSQTFIGLPLIFIFEMQIIFWAFYKEYKKTILVINLVTNQILQEFPKKEKINLKKEVKSTSNLTSLIDHTYNEVK</sequence>
<geneLocation type="mitochondrion" evidence="7"/>
<dbReference type="GO" id="GO:0033281">
    <property type="term" value="C:TAT protein transport complex"/>
    <property type="evidence" value="ECO:0007669"/>
    <property type="project" value="TreeGrafter"/>
</dbReference>
<feature type="transmembrane region" description="Helical" evidence="6">
    <location>
        <begin position="156"/>
        <end position="174"/>
    </location>
</feature>
<dbReference type="Pfam" id="PF00902">
    <property type="entry name" value="TatC"/>
    <property type="match status" value="1"/>
</dbReference>
<evidence type="ECO:0000256" key="2">
    <source>
        <dbReference type="ARBA" id="ARBA00008882"/>
    </source>
</evidence>
<organism evidence="7">
    <name type="scientific">Pleurocladia lacustris</name>
    <dbReference type="NCBI Taxonomy" id="246121"/>
    <lineage>
        <taxon>Eukaryota</taxon>
        <taxon>Sar</taxon>
        <taxon>Stramenopiles</taxon>
        <taxon>Ochrophyta</taxon>
        <taxon>PX clade</taxon>
        <taxon>Phaeophyceae</taxon>
        <taxon>Ectocarpales</taxon>
        <taxon>Chordariaceae</taxon>
        <taxon>Pleurocladia</taxon>
    </lineage>
</organism>
<keyword evidence="3 6" id="KW-0812">Transmembrane</keyword>
<evidence type="ECO:0000256" key="1">
    <source>
        <dbReference type="ARBA" id="ARBA00004141"/>
    </source>
</evidence>
<name>A0A1I9LW82_9PHAE</name>
<keyword evidence="4 6" id="KW-1133">Transmembrane helix</keyword>
<dbReference type="GO" id="GO:0009977">
    <property type="term" value="F:proton motive force dependent protein transmembrane transporter activity"/>
    <property type="evidence" value="ECO:0007669"/>
    <property type="project" value="TreeGrafter"/>
</dbReference>
<protein>
    <submittedName>
        <fullName evidence="7">SecY-independent transporter protein</fullName>
    </submittedName>
</protein>